<feature type="region of interest" description="Disordered" evidence="1">
    <location>
        <begin position="286"/>
        <end position="335"/>
    </location>
</feature>
<dbReference type="Proteomes" id="UP000250043">
    <property type="component" value="Unassembled WGS sequence"/>
</dbReference>
<name>A0A8E2AQ36_9APHY</name>
<feature type="region of interest" description="Disordered" evidence="1">
    <location>
        <begin position="1"/>
        <end position="69"/>
    </location>
</feature>
<protein>
    <submittedName>
        <fullName evidence="2">Uncharacterized protein</fullName>
    </submittedName>
</protein>
<feature type="region of interest" description="Disordered" evidence="1">
    <location>
        <begin position="138"/>
        <end position="223"/>
    </location>
</feature>
<evidence type="ECO:0000313" key="3">
    <source>
        <dbReference type="Proteomes" id="UP000250043"/>
    </source>
</evidence>
<reference evidence="2 3" key="1">
    <citation type="submission" date="2016-07" db="EMBL/GenBank/DDBJ databases">
        <title>Draft genome of the white-rot fungus Obba rivulosa 3A-2.</title>
        <authorList>
            <consortium name="DOE Joint Genome Institute"/>
            <person name="Miettinen O."/>
            <person name="Riley R."/>
            <person name="Acob R."/>
            <person name="Barry K."/>
            <person name="Cullen D."/>
            <person name="De Vries R."/>
            <person name="Hainaut M."/>
            <person name="Hatakka A."/>
            <person name="Henrissat B."/>
            <person name="Hilden K."/>
            <person name="Kuo R."/>
            <person name="Labutti K."/>
            <person name="Lipzen A."/>
            <person name="Makela M.R."/>
            <person name="Sandor L."/>
            <person name="Spatafora J.W."/>
            <person name="Grigoriev I.V."/>
            <person name="Hibbett D.S."/>
        </authorList>
    </citation>
    <scope>NUCLEOTIDE SEQUENCE [LARGE SCALE GENOMIC DNA]</scope>
    <source>
        <strain evidence="2 3">3A-2</strain>
    </source>
</reference>
<evidence type="ECO:0000256" key="1">
    <source>
        <dbReference type="SAM" id="MobiDB-lite"/>
    </source>
</evidence>
<sequence length="335" mass="35711">MQSPAPAQPRSLILHRDPDCARDDQLPPASHPNPHLSLTEAQMATTRRSVPPLPISRPRRPHHPIVPARLVVSPSTPVIAVSEPHRPSIPRPHTHRLAQSGTIGGSARQPSEGPHPAVAPPRPAPARAWRDLHGQRIALSPPRGSQGRPLARPTPPRSASDKLAGRLGAHPHARPRPAPATHRHRVSRCAPTRDAPADSPAQPISRAPRVPLRACSPLTPPPRRAAIALPARDARLPLPRAARLKFRSPSHPGAPAAHPAGPATHIPTALRAARSPASARGPIALCPCLHPDAPPAVARPPPPPRTHVQRRRRPPRSDAQRSITLAPSRPDGVAI</sequence>
<accession>A0A8E2AQ36</accession>
<proteinExistence type="predicted"/>
<feature type="region of interest" description="Disordered" evidence="1">
    <location>
        <begin position="83"/>
        <end position="126"/>
    </location>
</feature>
<keyword evidence="3" id="KW-1185">Reference proteome</keyword>
<feature type="compositionally biased region" description="Pro residues" evidence="1">
    <location>
        <begin position="292"/>
        <end position="305"/>
    </location>
</feature>
<evidence type="ECO:0000313" key="2">
    <source>
        <dbReference type="EMBL" id="OCH88566.1"/>
    </source>
</evidence>
<feature type="compositionally biased region" description="Basic residues" evidence="1">
    <location>
        <begin position="169"/>
        <end position="187"/>
    </location>
</feature>
<organism evidence="2 3">
    <name type="scientific">Obba rivulosa</name>
    <dbReference type="NCBI Taxonomy" id="1052685"/>
    <lineage>
        <taxon>Eukaryota</taxon>
        <taxon>Fungi</taxon>
        <taxon>Dikarya</taxon>
        <taxon>Basidiomycota</taxon>
        <taxon>Agaricomycotina</taxon>
        <taxon>Agaricomycetes</taxon>
        <taxon>Polyporales</taxon>
        <taxon>Gelatoporiaceae</taxon>
        <taxon>Obba</taxon>
    </lineage>
</organism>
<gene>
    <name evidence="2" type="ORF">OBBRIDRAFT_836492</name>
</gene>
<dbReference type="EMBL" id="KV722449">
    <property type="protein sequence ID" value="OCH88566.1"/>
    <property type="molecule type" value="Genomic_DNA"/>
</dbReference>
<dbReference type="AlphaFoldDB" id="A0A8E2AQ36"/>
<feature type="compositionally biased region" description="Basic and acidic residues" evidence="1">
    <location>
        <begin position="14"/>
        <end position="25"/>
    </location>
</feature>